<proteinExistence type="inferred from homology"/>
<evidence type="ECO:0000313" key="3">
    <source>
        <dbReference type="EMBL" id="RDJ22252.1"/>
    </source>
</evidence>
<dbReference type="FunFam" id="3.40.50.720:FF:000084">
    <property type="entry name" value="Short-chain dehydrogenase reductase"/>
    <property type="match status" value="1"/>
</dbReference>
<name>A0A370L2A5_9HYPH</name>
<dbReference type="AlphaFoldDB" id="A0A370L2A5"/>
<dbReference type="PRINTS" id="PR00080">
    <property type="entry name" value="SDRFAMILY"/>
</dbReference>
<protein>
    <submittedName>
        <fullName evidence="3">SDR family NAD(P)-dependent oxidoreductase</fullName>
    </submittedName>
</protein>
<dbReference type="CDD" id="cd05233">
    <property type="entry name" value="SDR_c"/>
    <property type="match status" value="1"/>
</dbReference>
<dbReference type="InterPro" id="IPR020904">
    <property type="entry name" value="Sc_DH/Rdtase_CS"/>
</dbReference>
<evidence type="ECO:0000256" key="2">
    <source>
        <dbReference type="ARBA" id="ARBA00023002"/>
    </source>
</evidence>
<dbReference type="RefSeq" id="WP_114831131.1">
    <property type="nucleotide sequence ID" value="NZ_QQTO01000034.1"/>
</dbReference>
<dbReference type="EMBL" id="QQTP01000011">
    <property type="protein sequence ID" value="RDJ22252.1"/>
    <property type="molecule type" value="Genomic_DNA"/>
</dbReference>
<gene>
    <name evidence="3" type="ORF">DWE98_20365</name>
</gene>
<keyword evidence="2" id="KW-0560">Oxidoreductase</keyword>
<reference evidence="4" key="1">
    <citation type="submission" date="2018-07" db="EMBL/GenBank/DDBJ databases">
        <authorList>
            <person name="Safronova V.I."/>
            <person name="Chirak E.R."/>
            <person name="Sazanova A.L."/>
        </authorList>
    </citation>
    <scope>NUCLEOTIDE SEQUENCE [LARGE SCALE GENOMIC DNA]</scope>
    <source>
        <strain evidence="4">RCAM04685</strain>
    </source>
</reference>
<dbReference type="Gene3D" id="3.40.50.720">
    <property type="entry name" value="NAD(P)-binding Rossmann-like Domain"/>
    <property type="match status" value="1"/>
</dbReference>
<organism evidence="3 4">
    <name type="scientific">Bosea caraganae</name>
    <dbReference type="NCBI Taxonomy" id="2763117"/>
    <lineage>
        <taxon>Bacteria</taxon>
        <taxon>Pseudomonadati</taxon>
        <taxon>Pseudomonadota</taxon>
        <taxon>Alphaproteobacteria</taxon>
        <taxon>Hyphomicrobiales</taxon>
        <taxon>Boseaceae</taxon>
        <taxon>Bosea</taxon>
    </lineage>
</organism>
<comment type="caution">
    <text evidence="3">The sequence shown here is derived from an EMBL/GenBank/DDBJ whole genome shotgun (WGS) entry which is preliminary data.</text>
</comment>
<accession>A0A370L2A5</accession>
<dbReference type="GO" id="GO:0016491">
    <property type="term" value="F:oxidoreductase activity"/>
    <property type="evidence" value="ECO:0007669"/>
    <property type="project" value="UniProtKB-KW"/>
</dbReference>
<comment type="similarity">
    <text evidence="1">Belongs to the short-chain dehydrogenases/reductases (SDR) family.</text>
</comment>
<dbReference type="PRINTS" id="PR00081">
    <property type="entry name" value="GDHRDH"/>
</dbReference>
<dbReference type="InterPro" id="IPR036291">
    <property type="entry name" value="NAD(P)-bd_dom_sf"/>
</dbReference>
<evidence type="ECO:0000313" key="4">
    <source>
        <dbReference type="Proteomes" id="UP000255207"/>
    </source>
</evidence>
<dbReference type="Pfam" id="PF13561">
    <property type="entry name" value="adh_short_C2"/>
    <property type="match status" value="1"/>
</dbReference>
<dbReference type="NCBIfam" id="NF004791">
    <property type="entry name" value="PRK06138.1"/>
    <property type="match status" value="1"/>
</dbReference>
<keyword evidence="4" id="KW-1185">Reference proteome</keyword>
<sequence length="253" mass="26006">MRLAGRIAIITGAGSGIGHEAAKLFASEGAVVMVADRNLSAAESVAAEIVAQGGKAAAHKVDVSKEAEVEAMIGKAVAAHGRLDILVNNAGFGFAGTVVNTSEADWDALMAVNVKGVFFGCKYAIPVMERQGGGAIVNTASAVANIGITDRAAYVASKGAVAALTRAMAIDHVAAKIRINCVAPGTIESPYFAEIFARSPDAAGLRRGLEQRQAMERLGQPIEIARAMLFLASDESSFCTGTTLTADGGWTAR</sequence>
<dbReference type="InterPro" id="IPR051122">
    <property type="entry name" value="SDR_DHRS6-like"/>
</dbReference>
<dbReference type="PANTHER" id="PTHR43477:SF1">
    <property type="entry name" value="DIHYDROANTICAPSIN 7-DEHYDROGENASE"/>
    <property type="match status" value="1"/>
</dbReference>
<dbReference type="SUPFAM" id="SSF51735">
    <property type="entry name" value="NAD(P)-binding Rossmann-fold domains"/>
    <property type="match status" value="1"/>
</dbReference>
<dbReference type="PANTHER" id="PTHR43477">
    <property type="entry name" value="DIHYDROANTICAPSIN 7-DEHYDROGENASE"/>
    <property type="match status" value="1"/>
</dbReference>
<dbReference type="OrthoDB" id="198783at2"/>
<dbReference type="PROSITE" id="PS00061">
    <property type="entry name" value="ADH_SHORT"/>
    <property type="match status" value="1"/>
</dbReference>
<dbReference type="NCBIfam" id="NF005559">
    <property type="entry name" value="PRK07231.1"/>
    <property type="match status" value="1"/>
</dbReference>
<evidence type="ECO:0000256" key="1">
    <source>
        <dbReference type="ARBA" id="ARBA00006484"/>
    </source>
</evidence>
<dbReference type="InterPro" id="IPR002347">
    <property type="entry name" value="SDR_fam"/>
</dbReference>
<dbReference type="Proteomes" id="UP000255207">
    <property type="component" value="Unassembled WGS sequence"/>
</dbReference>